<reference evidence="5 6" key="1">
    <citation type="submission" date="2015-04" db="EMBL/GenBank/DDBJ databases">
        <authorList>
            <person name="Heijne W.H."/>
            <person name="Fedorova N.D."/>
            <person name="Nierman W.C."/>
            <person name="Vollebregt A.W."/>
            <person name="Zhao Z."/>
            <person name="Wu L."/>
            <person name="Kumar M."/>
            <person name="Stam H."/>
            <person name="van den Berg M.A."/>
            <person name="Pel H.J."/>
        </authorList>
    </citation>
    <scope>NUCLEOTIDE SEQUENCE [LARGE SCALE GENOMIC DNA]</scope>
    <source>
        <strain evidence="5 6">CBS 393.64</strain>
    </source>
</reference>
<feature type="domain" description="FAD-binding PCMH-type" evidence="4">
    <location>
        <begin position="182"/>
        <end position="361"/>
    </location>
</feature>
<evidence type="ECO:0000259" key="4">
    <source>
        <dbReference type="PROSITE" id="PS51387"/>
    </source>
</evidence>
<dbReference type="Gene3D" id="3.30.465.10">
    <property type="match status" value="2"/>
</dbReference>
<dbReference type="InterPro" id="IPR016166">
    <property type="entry name" value="FAD-bd_PCMH"/>
</dbReference>
<feature type="chain" id="PRO_5002481904" evidence="3">
    <location>
        <begin position="20"/>
        <end position="742"/>
    </location>
</feature>
<evidence type="ECO:0000256" key="1">
    <source>
        <dbReference type="ARBA" id="ARBA00005466"/>
    </source>
</evidence>
<accession>A0A0F4YMI6</accession>
<dbReference type="InterPro" id="IPR012951">
    <property type="entry name" value="BBE"/>
</dbReference>
<dbReference type="PANTHER" id="PTHR13878">
    <property type="entry name" value="GULONOLACTONE OXIDASE"/>
    <property type="match status" value="1"/>
</dbReference>
<organism evidence="5 6">
    <name type="scientific">Rasamsonia emersonii (strain ATCC 16479 / CBS 393.64 / IMI 116815)</name>
    <dbReference type="NCBI Taxonomy" id="1408163"/>
    <lineage>
        <taxon>Eukaryota</taxon>
        <taxon>Fungi</taxon>
        <taxon>Dikarya</taxon>
        <taxon>Ascomycota</taxon>
        <taxon>Pezizomycotina</taxon>
        <taxon>Eurotiomycetes</taxon>
        <taxon>Eurotiomycetidae</taxon>
        <taxon>Eurotiales</taxon>
        <taxon>Trichocomaceae</taxon>
        <taxon>Rasamsonia</taxon>
    </lineage>
</organism>
<evidence type="ECO:0000256" key="3">
    <source>
        <dbReference type="SAM" id="SignalP"/>
    </source>
</evidence>
<sequence length="742" mass="80455">MIPLARLGGALLLATLVQAQSSTPTSLAPAAQTVSSSSAAGAPLFATEQVQLTQPVIDNLTTTLNESTAALFAFGNSTANSTLAARSFGSCKVFPGDAFWPSELIWDIFNLLLGGALIKTVPSASPCYNGWGDFNSAECSAIAAQWNNSNFHAADPTSVMWPLYEGRSCLPTDIAVYSNCSLGGYPSYAVNVSNVAQIQLAVNFARNAGLRLVVKNTGHDFFGKSAGAGALSIWTHHLKEIEYLPDYRSPSYTGPAVKMGSGVQAQEIYAAAKQYGVTVVGGEGRTVGVAGGYVLGGGHSPLSSVYGLAADQVLAMEVVLPDGRFTTVTNKTNPDLFWALRGGGGSTFGIVTSIISRVYPQIPVTLSTFSFSTATSPSVDNFWAAVRAYYDHFVDFTNAGTYAYFWILPTGNDSYSFLMNPFFAVNHTVEQYNALLQPWFDTLDSLGVSYAPSTTFYDNFYDAWDAGFPLETVGSVDMMTGSRLFPRANFVNETLLNITFNVHRQTLEAGYPILAFQMKADLPADATPNAANPAFRQMLMHAISSTTFAAGASNAEILADMNYFTFDVLGPWRETCPESGAYMSEADPLEPNWQQAFYGENYARLYSLKQQYDPTGLLYARTAVGSEDWEVQSVDGLPDQNGRLCRVGRNSIRIYSSRSALQRKSFNRLSSFNPAVIKLALILPSPSIDLQTDPDNKQAMQGYTALSLRTTGLVGIPALQCSILRMQTLVQFWHMDFFYLKT</sequence>
<dbReference type="InterPro" id="IPR006094">
    <property type="entry name" value="Oxid_FAD_bind_N"/>
</dbReference>
<dbReference type="RefSeq" id="XP_013326056.1">
    <property type="nucleotide sequence ID" value="XM_013470602.1"/>
</dbReference>
<gene>
    <name evidence="5" type="ORF">T310_6568</name>
</gene>
<dbReference type="EMBL" id="LASV01000348">
    <property type="protein sequence ID" value="KKA19444.1"/>
    <property type="molecule type" value="Genomic_DNA"/>
</dbReference>
<dbReference type="GO" id="GO:0071949">
    <property type="term" value="F:FAD binding"/>
    <property type="evidence" value="ECO:0007669"/>
    <property type="project" value="InterPro"/>
</dbReference>
<proteinExistence type="inferred from homology"/>
<dbReference type="AlphaFoldDB" id="A0A0F4YMI6"/>
<feature type="signal peptide" evidence="3">
    <location>
        <begin position="1"/>
        <end position="19"/>
    </location>
</feature>
<dbReference type="InterPro" id="IPR036318">
    <property type="entry name" value="FAD-bd_PCMH-like_sf"/>
</dbReference>
<dbReference type="GeneID" id="25318869"/>
<dbReference type="InterPro" id="IPR050432">
    <property type="entry name" value="FAD-linked_Oxidoreductases_BP"/>
</dbReference>
<dbReference type="PANTHER" id="PTHR13878:SF91">
    <property type="entry name" value="FAD BINDING DOMAIN PROTEIN (AFU_ORTHOLOGUE AFUA_6G12070)-RELATED"/>
    <property type="match status" value="1"/>
</dbReference>
<dbReference type="Proteomes" id="UP000053958">
    <property type="component" value="Unassembled WGS sequence"/>
</dbReference>
<evidence type="ECO:0000313" key="5">
    <source>
        <dbReference type="EMBL" id="KKA19444.1"/>
    </source>
</evidence>
<dbReference type="SUPFAM" id="SSF56176">
    <property type="entry name" value="FAD-binding/transporter-associated domain-like"/>
    <property type="match status" value="1"/>
</dbReference>
<keyword evidence="3" id="KW-0732">Signal</keyword>
<dbReference type="GO" id="GO:0016491">
    <property type="term" value="F:oxidoreductase activity"/>
    <property type="evidence" value="ECO:0007669"/>
    <property type="project" value="UniProtKB-KW"/>
</dbReference>
<keyword evidence="2" id="KW-0560">Oxidoreductase</keyword>
<name>A0A0F4YMI6_RASE3</name>
<dbReference type="InterPro" id="IPR016169">
    <property type="entry name" value="FAD-bd_PCMH_sub2"/>
</dbReference>
<dbReference type="PROSITE" id="PS51387">
    <property type="entry name" value="FAD_PCMH"/>
    <property type="match status" value="1"/>
</dbReference>
<comment type="similarity">
    <text evidence="1">Belongs to the oxygen-dependent FAD-linked oxidoreductase family.</text>
</comment>
<keyword evidence="6" id="KW-1185">Reference proteome</keyword>
<evidence type="ECO:0000256" key="2">
    <source>
        <dbReference type="ARBA" id="ARBA00023002"/>
    </source>
</evidence>
<evidence type="ECO:0000313" key="6">
    <source>
        <dbReference type="Proteomes" id="UP000053958"/>
    </source>
</evidence>
<dbReference type="Pfam" id="PF08031">
    <property type="entry name" value="BBE"/>
    <property type="match status" value="1"/>
</dbReference>
<dbReference type="OrthoDB" id="9983560at2759"/>
<dbReference type="Pfam" id="PF01565">
    <property type="entry name" value="FAD_binding_4"/>
    <property type="match status" value="1"/>
</dbReference>
<protein>
    <submittedName>
        <fullName evidence="5">FAD/FMN-containing dehydrogenase</fullName>
    </submittedName>
</protein>
<comment type="caution">
    <text evidence="5">The sequence shown here is derived from an EMBL/GenBank/DDBJ whole genome shotgun (WGS) entry which is preliminary data.</text>
</comment>
<dbReference type="STRING" id="1408163.A0A0F4YMI6"/>